<sequence length="258" mass="28523">MQSGSPTPMGDITRGQRSYDFKVDETGCKESRDTLDCLRGVPEDVPSSCRGQDRRPLHLIKFRSVWLGCLARADGTFLSDNFQRLIQDGKIANVQFFTGLGVCDDEGTAFSFSTANITYGSSLYATDATLDEIDDILRAYREDPTTVSPFGTGTLDPLTPQFKRIAAFQGNSVFQAPRRFLLHERSGKQKIWTHLSKGLKAVTLLGAYHGSGFIDEMRGGPGSLLNYLIRFAAKLDPNGDSTSILWPQYAVESQDMLM</sequence>
<reference evidence="1 2" key="1">
    <citation type="submission" date="2014-04" db="EMBL/GenBank/DDBJ databases">
        <authorList>
            <consortium name="DOE Joint Genome Institute"/>
            <person name="Kuo A."/>
            <person name="Ruytinx J."/>
            <person name="Rineau F."/>
            <person name="Colpaert J."/>
            <person name="Kohler A."/>
            <person name="Nagy L.G."/>
            <person name="Floudas D."/>
            <person name="Copeland A."/>
            <person name="Barry K.W."/>
            <person name="Cichocki N."/>
            <person name="Veneault-Fourrey C."/>
            <person name="LaButti K."/>
            <person name="Lindquist E.A."/>
            <person name="Lipzen A."/>
            <person name="Lundell T."/>
            <person name="Morin E."/>
            <person name="Murat C."/>
            <person name="Sun H."/>
            <person name="Tunlid A."/>
            <person name="Henrissat B."/>
            <person name="Grigoriev I.V."/>
            <person name="Hibbett D.S."/>
            <person name="Martin F."/>
            <person name="Nordberg H.P."/>
            <person name="Cantor M.N."/>
            <person name="Hua S.X."/>
        </authorList>
    </citation>
    <scope>NUCLEOTIDE SEQUENCE [LARGE SCALE GENOMIC DNA]</scope>
    <source>
        <strain evidence="1 2">UH-Slu-Lm8-n1</strain>
    </source>
</reference>
<dbReference type="OrthoDB" id="408631at2759"/>
<dbReference type="InParanoid" id="A0A0C9ZZS1"/>
<dbReference type="Proteomes" id="UP000054485">
    <property type="component" value="Unassembled WGS sequence"/>
</dbReference>
<evidence type="ECO:0000313" key="2">
    <source>
        <dbReference type="Proteomes" id="UP000054485"/>
    </source>
</evidence>
<dbReference type="SUPFAM" id="SSF53474">
    <property type="entry name" value="alpha/beta-Hydrolases"/>
    <property type="match status" value="1"/>
</dbReference>
<evidence type="ECO:0000313" key="1">
    <source>
        <dbReference type="EMBL" id="KIK43150.1"/>
    </source>
</evidence>
<proteinExistence type="predicted"/>
<dbReference type="AlphaFoldDB" id="A0A0C9ZZS1"/>
<dbReference type="EMBL" id="KN835220">
    <property type="protein sequence ID" value="KIK43150.1"/>
    <property type="molecule type" value="Genomic_DNA"/>
</dbReference>
<keyword evidence="2" id="KW-1185">Reference proteome</keyword>
<dbReference type="InterPro" id="IPR029058">
    <property type="entry name" value="AB_hydrolase_fold"/>
</dbReference>
<dbReference type="HOGENOM" id="CLU_006586_10_0_1"/>
<reference evidence="2" key="2">
    <citation type="submission" date="2015-01" db="EMBL/GenBank/DDBJ databases">
        <title>Evolutionary Origins and Diversification of the Mycorrhizal Mutualists.</title>
        <authorList>
            <consortium name="DOE Joint Genome Institute"/>
            <consortium name="Mycorrhizal Genomics Consortium"/>
            <person name="Kohler A."/>
            <person name="Kuo A."/>
            <person name="Nagy L.G."/>
            <person name="Floudas D."/>
            <person name="Copeland A."/>
            <person name="Barry K.W."/>
            <person name="Cichocki N."/>
            <person name="Veneault-Fourrey C."/>
            <person name="LaButti K."/>
            <person name="Lindquist E.A."/>
            <person name="Lipzen A."/>
            <person name="Lundell T."/>
            <person name="Morin E."/>
            <person name="Murat C."/>
            <person name="Riley R."/>
            <person name="Ohm R."/>
            <person name="Sun H."/>
            <person name="Tunlid A."/>
            <person name="Henrissat B."/>
            <person name="Grigoriev I.V."/>
            <person name="Hibbett D.S."/>
            <person name="Martin F."/>
        </authorList>
    </citation>
    <scope>NUCLEOTIDE SEQUENCE [LARGE SCALE GENOMIC DNA]</scope>
    <source>
        <strain evidence="2">UH-Slu-Lm8-n1</strain>
    </source>
</reference>
<dbReference type="Gene3D" id="3.40.50.1820">
    <property type="entry name" value="alpha/beta hydrolase"/>
    <property type="match status" value="1"/>
</dbReference>
<name>A0A0C9ZZS1_9AGAM</name>
<gene>
    <name evidence="1" type="ORF">CY34DRAFT_791987</name>
</gene>
<accession>A0A0C9ZZS1</accession>
<organism evidence="1 2">
    <name type="scientific">Suillus luteus UH-Slu-Lm8-n1</name>
    <dbReference type="NCBI Taxonomy" id="930992"/>
    <lineage>
        <taxon>Eukaryota</taxon>
        <taxon>Fungi</taxon>
        <taxon>Dikarya</taxon>
        <taxon>Basidiomycota</taxon>
        <taxon>Agaricomycotina</taxon>
        <taxon>Agaricomycetes</taxon>
        <taxon>Agaricomycetidae</taxon>
        <taxon>Boletales</taxon>
        <taxon>Suillineae</taxon>
        <taxon>Suillaceae</taxon>
        <taxon>Suillus</taxon>
    </lineage>
</organism>
<protein>
    <submittedName>
        <fullName evidence="1">Uncharacterized protein</fullName>
    </submittedName>
</protein>
<dbReference type="STRING" id="930992.A0A0C9ZZS1"/>